<dbReference type="EMBL" id="LN999010">
    <property type="protein sequence ID" value="CUX77009.1"/>
    <property type="molecule type" value="Genomic_DNA"/>
</dbReference>
<dbReference type="AlphaFoldDB" id="A0A160VR25"/>
<name>A0A160VR25_9EURY</name>
<evidence type="ECO:0000256" key="1">
    <source>
        <dbReference type="SAM" id="Phobius"/>
    </source>
</evidence>
<evidence type="ECO:0000313" key="3">
    <source>
        <dbReference type="Proteomes" id="UP000093069"/>
    </source>
</evidence>
<sequence>MSRTTKTATETNIKTFLITIVPFFFLILRYTAKGIAVISHTANHIHPIVAIIPIERISQVQDGTLTLQ</sequence>
<reference evidence="3" key="1">
    <citation type="submission" date="2016-01" db="EMBL/GenBank/DDBJ databases">
        <authorList>
            <person name="Vorgias C.E."/>
        </authorList>
    </citation>
    <scope>NUCLEOTIDE SEQUENCE [LARGE SCALE GENOMIC DNA]</scope>
</reference>
<keyword evidence="1" id="KW-0472">Membrane</keyword>
<dbReference type="KEGG" id="tch:CHITON_0230"/>
<feature type="transmembrane region" description="Helical" evidence="1">
    <location>
        <begin position="12"/>
        <end position="32"/>
    </location>
</feature>
<proteinExistence type="predicted"/>
<protein>
    <submittedName>
        <fullName evidence="2">Uncharacterized protein</fullName>
    </submittedName>
</protein>
<evidence type="ECO:0000313" key="2">
    <source>
        <dbReference type="EMBL" id="CUX77009.1"/>
    </source>
</evidence>
<keyword evidence="1" id="KW-1133">Transmembrane helix</keyword>
<dbReference type="Proteomes" id="UP000093069">
    <property type="component" value="Chromosome I"/>
</dbReference>
<keyword evidence="1" id="KW-0812">Transmembrane</keyword>
<dbReference type="STRING" id="54262.CHITON_0230"/>
<accession>A0A160VR25</accession>
<gene>
    <name evidence="2" type="ORF">CHITON_0230</name>
</gene>
<organism evidence="2 3">
    <name type="scientific">Thermococcus chitonophagus</name>
    <dbReference type="NCBI Taxonomy" id="54262"/>
    <lineage>
        <taxon>Archaea</taxon>
        <taxon>Methanobacteriati</taxon>
        <taxon>Methanobacteriota</taxon>
        <taxon>Thermococci</taxon>
        <taxon>Thermococcales</taxon>
        <taxon>Thermococcaceae</taxon>
        <taxon>Thermococcus</taxon>
    </lineage>
</organism>